<evidence type="ECO:0000256" key="6">
    <source>
        <dbReference type="ARBA" id="ARBA00023033"/>
    </source>
</evidence>
<dbReference type="PRINTS" id="PR00359">
    <property type="entry name" value="BP450"/>
</dbReference>
<dbReference type="KEGG" id="ppel:H6H00_19840"/>
<accession>A0A7G7MCG6</accession>
<name>A0A7G7MCG6_9PSEU</name>
<dbReference type="InterPro" id="IPR017972">
    <property type="entry name" value="Cyt_P450_CS"/>
</dbReference>
<keyword evidence="9" id="KW-1185">Reference proteome</keyword>
<keyword evidence="3 7" id="KW-0479">Metal-binding</keyword>
<keyword evidence="4 7" id="KW-0560">Oxidoreductase</keyword>
<keyword evidence="6 7" id="KW-0503">Monooxygenase</keyword>
<dbReference type="Proteomes" id="UP000515728">
    <property type="component" value="Chromosome"/>
</dbReference>
<dbReference type="InterPro" id="IPR036396">
    <property type="entry name" value="Cyt_P450_sf"/>
</dbReference>
<dbReference type="RefSeq" id="WP_185717239.1">
    <property type="nucleotide sequence ID" value="NZ_BAAAWI010000001.1"/>
</dbReference>
<keyword evidence="5 7" id="KW-0408">Iron</keyword>
<evidence type="ECO:0000256" key="3">
    <source>
        <dbReference type="ARBA" id="ARBA00022723"/>
    </source>
</evidence>
<proteinExistence type="inferred from homology"/>
<dbReference type="PANTHER" id="PTHR46696:SF3">
    <property type="entry name" value="PULCHERRIMINIC ACID SYNTHASE"/>
    <property type="match status" value="1"/>
</dbReference>
<dbReference type="InterPro" id="IPR001128">
    <property type="entry name" value="Cyt_P450"/>
</dbReference>
<dbReference type="EMBL" id="CP060131">
    <property type="protein sequence ID" value="QNG50477.1"/>
    <property type="molecule type" value="Genomic_DNA"/>
</dbReference>
<evidence type="ECO:0000313" key="9">
    <source>
        <dbReference type="Proteomes" id="UP000515728"/>
    </source>
</evidence>
<evidence type="ECO:0000256" key="5">
    <source>
        <dbReference type="ARBA" id="ARBA00023004"/>
    </source>
</evidence>
<dbReference type="GO" id="GO:0004497">
    <property type="term" value="F:monooxygenase activity"/>
    <property type="evidence" value="ECO:0007669"/>
    <property type="project" value="UniProtKB-KW"/>
</dbReference>
<dbReference type="Pfam" id="PF00067">
    <property type="entry name" value="p450"/>
    <property type="match status" value="1"/>
</dbReference>
<reference evidence="8 9" key="1">
    <citation type="submission" date="2020-08" db="EMBL/GenBank/DDBJ databases">
        <authorList>
            <person name="Mo P."/>
        </authorList>
    </citation>
    <scope>NUCLEOTIDE SEQUENCE [LARGE SCALE GENOMIC DNA]</scope>
    <source>
        <strain evidence="8 9">CGMCC 4.1532</strain>
    </source>
</reference>
<dbReference type="PROSITE" id="PS00086">
    <property type="entry name" value="CYTOCHROME_P450"/>
    <property type="match status" value="1"/>
</dbReference>
<gene>
    <name evidence="8" type="ORF">H6H00_19840</name>
</gene>
<evidence type="ECO:0000256" key="4">
    <source>
        <dbReference type="ARBA" id="ARBA00023002"/>
    </source>
</evidence>
<comment type="similarity">
    <text evidence="1 7">Belongs to the cytochrome P450 family.</text>
</comment>
<sequence>MAGVATTLPRFLSEEVAEDPYSFYARLRTESPVHYDADLGCYLLSRHADVGAAYKDPRFSTRNYEVHLEPVFGRSLLQMDGIEHSRKRALVTPYFRGKGLAAWEPVIARNIAAILDRSVGSATGLLAGRFRAGDTVDLLAEFGYYLPVYVITDMLGLPHSDYDRFLAWYSAHVAFLGNLARDPDIDAAGRAATSELWDYLTPVIAERRRAPGEDLISALVVAEVDGEQLGDAEIKTHVTQLLNAGSETTGKALAGLFAHLLADRELYEEVRDDRDLVVPAISETLRYTPPSQMNGRMTTVDVDVDGVTIPAGSLVMLLMASANRDERRFAHADRFDPRRTDLDHVKAFSATGEHFAFGWGRHFCLGAMLARGELLQAASVLLDRFPEMRLADAVPPRWAGLKMRSVEALRVTL</sequence>
<dbReference type="GO" id="GO:0016705">
    <property type="term" value="F:oxidoreductase activity, acting on paired donors, with incorporation or reduction of molecular oxygen"/>
    <property type="evidence" value="ECO:0007669"/>
    <property type="project" value="InterPro"/>
</dbReference>
<protein>
    <submittedName>
        <fullName evidence="8">Cytochrome P450</fullName>
    </submittedName>
</protein>
<dbReference type="PANTHER" id="PTHR46696">
    <property type="entry name" value="P450, PUTATIVE (EUROFUNG)-RELATED"/>
    <property type="match status" value="1"/>
</dbReference>
<evidence type="ECO:0000313" key="8">
    <source>
        <dbReference type="EMBL" id="QNG50477.1"/>
    </source>
</evidence>
<dbReference type="PRINTS" id="PR00385">
    <property type="entry name" value="P450"/>
</dbReference>
<evidence type="ECO:0000256" key="1">
    <source>
        <dbReference type="ARBA" id="ARBA00010617"/>
    </source>
</evidence>
<evidence type="ECO:0000256" key="2">
    <source>
        <dbReference type="ARBA" id="ARBA00022617"/>
    </source>
</evidence>
<organism evidence="8 9">
    <name type="scientific">Pseudonocardia petroleophila</name>
    <dbReference type="NCBI Taxonomy" id="37331"/>
    <lineage>
        <taxon>Bacteria</taxon>
        <taxon>Bacillati</taxon>
        <taxon>Actinomycetota</taxon>
        <taxon>Actinomycetes</taxon>
        <taxon>Pseudonocardiales</taxon>
        <taxon>Pseudonocardiaceae</taxon>
        <taxon>Pseudonocardia</taxon>
    </lineage>
</organism>
<evidence type="ECO:0000256" key="7">
    <source>
        <dbReference type="RuleBase" id="RU000461"/>
    </source>
</evidence>
<dbReference type="FunFam" id="1.10.630.10:FF:000018">
    <property type="entry name" value="Cytochrome P450 monooxygenase"/>
    <property type="match status" value="1"/>
</dbReference>
<dbReference type="AlphaFoldDB" id="A0A7G7MCG6"/>
<dbReference type="GO" id="GO:0020037">
    <property type="term" value="F:heme binding"/>
    <property type="evidence" value="ECO:0007669"/>
    <property type="project" value="InterPro"/>
</dbReference>
<dbReference type="GO" id="GO:0005506">
    <property type="term" value="F:iron ion binding"/>
    <property type="evidence" value="ECO:0007669"/>
    <property type="project" value="InterPro"/>
</dbReference>
<dbReference type="SUPFAM" id="SSF48264">
    <property type="entry name" value="Cytochrome P450"/>
    <property type="match status" value="1"/>
</dbReference>
<dbReference type="Gene3D" id="1.10.630.10">
    <property type="entry name" value="Cytochrome P450"/>
    <property type="match status" value="1"/>
</dbReference>
<dbReference type="InterPro" id="IPR002397">
    <property type="entry name" value="Cyt_P450_B"/>
</dbReference>
<keyword evidence="2 7" id="KW-0349">Heme</keyword>